<feature type="transmembrane region" description="Helical" evidence="2">
    <location>
        <begin position="129"/>
        <end position="150"/>
    </location>
</feature>
<dbReference type="OrthoDB" id="3749011at2"/>
<gene>
    <name evidence="3" type="ORF">BJEO58_02054</name>
</gene>
<keyword evidence="2" id="KW-0472">Membrane</keyword>
<accession>A0A2H1L6G0</accession>
<feature type="transmembrane region" description="Helical" evidence="2">
    <location>
        <begin position="96"/>
        <end position="117"/>
    </location>
</feature>
<organism evidence="3 4">
    <name type="scientific">Brevibacterium jeotgali</name>
    <dbReference type="NCBI Taxonomy" id="1262550"/>
    <lineage>
        <taxon>Bacteria</taxon>
        <taxon>Bacillati</taxon>
        <taxon>Actinomycetota</taxon>
        <taxon>Actinomycetes</taxon>
        <taxon>Micrococcales</taxon>
        <taxon>Brevibacteriaceae</taxon>
        <taxon>Brevibacterium</taxon>
    </lineage>
</organism>
<evidence type="ECO:0000256" key="1">
    <source>
        <dbReference type="SAM" id="MobiDB-lite"/>
    </source>
</evidence>
<protein>
    <submittedName>
        <fullName evidence="3">Uncharacterized membrane protein</fullName>
    </submittedName>
</protein>
<name>A0A2H1L6G0_9MICO</name>
<dbReference type="InterPro" id="IPR018750">
    <property type="entry name" value="DUF2306_membrane"/>
</dbReference>
<sequence>MGTLLATVIVIVHASTGFLAIVLGPVNMLRRRRDAFHRVVGRTWVGLIWTTCLSGLFIVENGITVFHALAVFTIGTVTLALWRIRRGDPVGHAAHMIGSYLGLLIAFGFAALLPARLIQRTAASDPVGLAIYALVLIAALGAWMALLHWLTTRSAKHSAAPNRSEGPESPEAPNSPRLTTSGSWPP</sequence>
<feature type="transmembrane region" description="Helical" evidence="2">
    <location>
        <begin position="6"/>
        <end position="27"/>
    </location>
</feature>
<feature type="compositionally biased region" description="Polar residues" evidence="1">
    <location>
        <begin position="176"/>
        <end position="186"/>
    </location>
</feature>
<feature type="transmembrane region" description="Helical" evidence="2">
    <location>
        <begin position="39"/>
        <end position="59"/>
    </location>
</feature>
<dbReference type="Proteomes" id="UP000234462">
    <property type="component" value="Unassembled WGS sequence"/>
</dbReference>
<evidence type="ECO:0000313" key="3">
    <source>
        <dbReference type="EMBL" id="SMY12459.1"/>
    </source>
</evidence>
<keyword evidence="4" id="KW-1185">Reference proteome</keyword>
<reference evidence="4" key="1">
    <citation type="submission" date="2017-03" db="EMBL/GenBank/DDBJ databases">
        <authorList>
            <person name="Monnet C."/>
        </authorList>
    </citation>
    <scope>NUCLEOTIDE SEQUENCE [LARGE SCALE GENOMIC DNA]</scope>
    <source>
        <strain evidence="4">SJ5-8</strain>
    </source>
</reference>
<dbReference type="RefSeq" id="WP_101589386.1">
    <property type="nucleotide sequence ID" value="NZ_FXZM01000009.1"/>
</dbReference>
<dbReference type="EMBL" id="FXZM01000009">
    <property type="protein sequence ID" value="SMY12459.1"/>
    <property type="molecule type" value="Genomic_DNA"/>
</dbReference>
<proteinExistence type="predicted"/>
<evidence type="ECO:0000313" key="4">
    <source>
        <dbReference type="Proteomes" id="UP000234462"/>
    </source>
</evidence>
<feature type="transmembrane region" description="Helical" evidence="2">
    <location>
        <begin position="65"/>
        <end position="84"/>
    </location>
</feature>
<dbReference type="Pfam" id="PF10067">
    <property type="entry name" value="DUF2306"/>
    <property type="match status" value="1"/>
</dbReference>
<dbReference type="AlphaFoldDB" id="A0A2H1L6G0"/>
<keyword evidence="2" id="KW-0812">Transmembrane</keyword>
<evidence type="ECO:0000256" key="2">
    <source>
        <dbReference type="SAM" id="Phobius"/>
    </source>
</evidence>
<keyword evidence="2" id="KW-1133">Transmembrane helix</keyword>
<feature type="region of interest" description="Disordered" evidence="1">
    <location>
        <begin position="158"/>
        <end position="186"/>
    </location>
</feature>